<reference evidence="1" key="1">
    <citation type="journal article" date="2020" name="Nature">
        <title>Giant virus diversity and host interactions through global metagenomics.</title>
        <authorList>
            <person name="Schulz F."/>
            <person name="Roux S."/>
            <person name="Paez-Espino D."/>
            <person name="Jungbluth S."/>
            <person name="Walsh D.A."/>
            <person name="Denef V.J."/>
            <person name="McMahon K.D."/>
            <person name="Konstantinidis K.T."/>
            <person name="Eloe-Fadrosh E.A."/>
            <person name="Kyrpides N.C."/>
            <person name="Woyke T."/>
        </authorList>
    </citation>
    <scope>NUCLEOTIDE SEQUENCE</scope>
    <source>
        <strain evidence="1">GVMAG-M-3300021962-46</strain>
    </source>
</reference>
<protein>
    <submittedName>
        <fullName evidence="1">Uncharacterized protein</fullName>
    </submittedName>
</protein>
<dbReference type="Pfam" id="PF23827">
    <property type="entry name" value="DUF7197"/>
    <property type="match status" value="1"/>
</dbReference>
<proteinExistence type="predicted"/>
<dbReference type="InterPro" id="IPR055621">
    <property type="entry name" value="DUF7197"/>
</dbReference>
<sequence length="203" mass="24396">MISKSSDLLLNSLTHFYDKYPNHRKTLENIIEGKHTISLRVMDWFITHYAKYKNILYWIDDTVGIYIEHVDTMKPSLRKFHLYLDYRAQLRSYTKLYFDPFRRHERISFVIEKKPLTVVETTIGQLNFFRWIFQNHILDYLLKHQAEIEKAMNQFQSKKKLCGEGLDKQSVNHITDIIPKQSRGQSKPITNTFIQSQCFLRFD</sequence>
<dbReference type="EMBL" id="MN739480">
    <property type="protein sequence ID" value="QHT07239.1"/>
    <property type="molecule type" value="Genomic_DNA"/>
</dbReference>
<organism evidence="1">
    <name type="scientific">viral metagenome</name>
    <dbReference type="NCBI Taxonomy" id="1070528"/>
    <lineage>
        <taxon>unclassified sequences</taxon>
        <taxon>metagenomes</taxon>
        <taxon>organismal metagenomes</taxon>
    </lineage>
</organism>
<name>A0A6C0CU65_9ZZZZ</name>
<accession>A0A6C0CU65</accession>
<evidence type="ECO:0000313" key="1">
    <source>
        <dbReference type="EMBL" id="QHT07239.1"/>
    </source>
</evidence>
<dbReference type="AlphaFoldDB" id="A0A6C0CU65"/>